<evidence type="ECO:0000256" key="1">
    <source>
        <dbReference type="SAM" id="MobiDB-lite"/>
    </source>
</evidence>
<feature type="region of interest" description="Disordered" evidence="1">
    <location>
        <begin position="235"/>
        <end position="257"/>
    </location>
</feature>
<feature type="compositionally biased region" description="Basic and acidic residues" evidence="1">
    <location>
        <begin position="235"/>
        <end position="247"/>
    </location>
</feature>
<evidence type="ECO:0000313" key="2">
    <source>
        <dbReference type="EMBL" id="VEN36318.1"/>
    </source>
</evidence>
<dbReference type="AlphaFoldDB" id="A0A653BL53"/>
<reference evidence="2 3" key="1">
    <citation type="submission" date="2019-01" db="EMBL/GenBank/DDBJ databases">
        <authorList>
            <person name="Sayadi A."/>
        </authorList>
    </citation>
    <scope>NUCLEOTIDE SEQUENCE [LARGE SCALE GENOMIC DNA]</scope>
</reference>
<sequence>MWNYVQPFAHSGHFMMGPNKSQKRDYGFHIPSNLNIAPGKTFSNPNFVNKHYPNVHNHHYVHHVTQKSQTDNVEKNTISLNSLAADSNSMLIDKSADIVDHTEYHETNQDMCKRVKRSRRNRKRKAVQKRTDRKRPDMDISLNSTLETYMEVDNSRESSDSIRTDIYSDYISDQSEGTSSKEVLSGTVVHTSPLRPSMRERQISVADSEDSFIVFQSGTDEELVFSESDDESIDQFKENDDSTKSTIEEDLNSSSDVPCKKPQFKNFIAEANPFKSAITAKVTPFFSAMHICNACCINENCEL</sequence>
<dbReference type="OrthoDB" id="5976067at2759"/>
<proteinExistence type="predicted"/>
<evidence type="ECO:0000313" key="3">
    <source>
        <dbReference type="Proteomes" id="UP000410492"/>
    </source>
</evidence>
<keyword evidence="3" id="KW-1185">Reference proteome</keyword>
<gene>
    <name evidence="2" type="ORF">CALMAC_LOCUS1972</name>
</gene>
<protein>
    <submittedName>
        <fullName evidence="2">Uncharacterized protein</fullName>
    </submittedName>
</protein>
<dbReference type="Proteomes" id="UP000410492">
    <property type="component" value="Unassembled WGS sequence"/>
</dbReference>
<feature type="region of interest" description="Disordered" evidence="1">
    <location>
        <begin position="114"/>
        <end position="142"/>
    </location>
</feature>
<accession>A0A653BL53</accession>
<dbReference type="EMBL" id="CAACVG010002314">
    <property type="protein sequence ID" value="VEN36318.1"/>
    <property type="molecule type" value="Genomic_DNA"/>
</dbReference>
<organism evidence="2 3">
    <name type="scientific">Callosobruchus maculatus</name>
    <name type="common">Southern cowpea weevil</name>
    <name type="synonym">Pulse bruchid</name>
    <dbReference type="NCBI Taxonomy" id="64391"/>
    <lineage>
        <taxon>Eukaryota</taxon>
        <taxon>Metazoa</taxon>
        <taxon>Ecdysozoa</taxon>
        <taxon>Arthropoda</taxon>
        <taxon>Hexapoda</taxon>
        <taxon>Insecta</taxon>
        <taxon>Pterygota</taxon>
        <taxon>Neoptera</taxon>
        <taxon>Endopterygota</taxon>
        <taxon>Coleoptera</taxon>
        <taxon>Polyphaga</taxon>
        <taxon>Cucujiformia</taxon>
        <taxon>Chrysomeloidea</taxon>
        <taxon>Chrysomelidae</taxon>
        <taxon>Bruchinae</taxon>
        <taxon>Bruchini</taxon>
        <taxon>Callosobruchus</taxon>
    </lineage>
</organism>
<feature type="compositionally biased region" description="Basic residues" evidence="1">
    <location>
        <begin position="114"/>
        <end position="133"/>
    </location>
</feature>
<name>A0A653BL53_CALMS</name>